<organism evidence="1 2">
    <name type="scientific">Xenoophorus captivus</name>
    <dbReference type="NCBI Taxonomy" id="1517983"/>
    <lineage>
        <taxon>Eukaryota</taxon>
        <taxon>Metazoa</taxon>
        <taxon>Chordata</taxon>
        <taxon>Craniata</taxon>
        <taxon>Vertebrata</taxon>
        <taxon>Euteleostomi</taxon>
        <taxon>Actinopterygii</taxon>
        <taxon>Neopterygii</taxon>
        <taxon>Teleostei</taxon>
        <taxon>Neoteleostei</taxon>
        <taxon>Acanthomorphata</taxon>
        <taxon>Ovalentaria</taxon>
        <taxon>Atherinomorphae</taxon>
        <taxon>Cyprinodontiformes</taxon>
        <taxon>Goodeidae</taxon>
        <taxon>Xenoophorus</taxon>
    </lineage>
</organism>
<comment type="caution">
    <text evidence="1">The sequence shown here is derived from an EMBL/GenBank/DDBJ whole genome shotgun (WGS) entry which is preliminary data.</text>
</comment>
<protein>
    <submittedName>
        <fullName evidence="1">Uncharacterized protein</fullName>
    </submittedName>
</protein>
<evidence type="ECO:0000313" key="1">
    <source>
        <dbReference type="EMBL" id="MEQ2213150.1"/>
    </source>
</evidence>
<keyword evidence="2" id="KW-1185">Reference proteome</keyword>
<accession>A0ABV0RXY8</accession>
<proteinExistence type="predicted"/>
<evidence type="ECO:0000313" key="2">
    <source>
        <dbReference type="Proteomes" id="UP001434883"/>
    </source>
</evidence>
<name>A0ABV0RXY8_9TELE</name>
<reference evidence="1 2" key="1">
    <citation type="submission" date="2021-06" db="EMBL/GenBank/DDBJ databases">
        <authorList>
            <person name="Palmer J.M."/>
        </authorList>
    </citation>
    <scope>NUCLEOTIDE SEQUENCE [LARGE SCALE GENOMIC DNA]</scope>
    <source>
        <strain evidence="1 2">XC_2019</strain>
        <tissue evidence="1">Muscle</tissue>
    </source>
</reference>
<sequence>DSRRKRGVSPVFHHSSWQSNASVQYCSGKSDFSLDFDGRGVSPEVTGHYRGLQSHRAALQADDAAGEPTGKLKTGRVLIGNVSRRNL</sequence>
<dbReference type="Proteomes" id="UP001434883">
    <property type="component" value="Unassembled WGS sequence"/>
</dbReference>
<feature type="non-terminal residue" evidence="1">
    <location>
        <position position="1"/>
    </location>
</feature>
<gene>
    <name evidence="1" type="ORF">XENOCAPTIV_010351</name>
</gene>
<dbReference type="EMBL" id="JAHRIN010061084">
    <property type="protein sequence ID" value="MEQ2213150.1"/>
    <property type="molecule type" value="Genomic_DNA"/>
</dbReference>